<organism evidence="2 3">
    <name type="scientific">Caulobacter vibrioides (strain NA1000 / CB15N)</name>
    <name type="common">Caulobacter crescentus</name>
    <dbReference type="NCBI Taxonomy" id="565050"/>
    <lineage>
        <taxon>Bacteria</taxon>
        <taxon>Pseudomonadati</taxon>
        <taxon>Pseudomonadota</taxon>
        <taxon>Alphaproteobacteria</taxon>
        <taxon>Caulobacterales</taxon>
        <taxon>Caulobacteraceae</taxon>
        <taxon>Caulobacter</taxon>
    </lineage>
</organism>
<feature type="compositionally biased region" description="Pro residues" evidence="1">
    <location>
        <begin position="1"/>
        <end position="17"/>
    </location>
</feature>
<name>A0A0H3C5Y6_CAUVN</name>
<dbReference type="KEGG" id="ccs:CCNA_00097"/>
<dbReference type="AlphaFoldDB" id="A0A0H3C5Y6"/>
<keyword evidence="3" id="KW-1185">Reference proteome</keyword>
<feature type="compositionally biased region" description="Pro residues" evidence="1">
    <location>
        <begin position="123"/>
        <end position="132"/>
    </location>
</feature>
<dbReference type="RefSeq" id="WP_010917987.1">
    <property type="nucleotide sequence ID" value="NC_011916.1"/>
</dbReference>
<dbReference type="GeneID" id="7332351"/>
<dbReference type="Proteomes" id="UP000001364">
    <property type="component" value="Chromosome"/>
</dbReference>
<dbReference type="RefSeq" id="YP_002515472.1">
    <property type="nucleotide sequence ID" value="NC_011916.1"/>
</dbReference>
<accession>A0A0H3C5Y6</accession>
<dbReference type="EMBL" id="CP001340">
    <property type="protein sequence ID" value="ACL93564.1"/>
    <property type="molecule type" value="Genomic_DNA"/>
</dbReference>
<feature type="compositionally biased region" description="Basic and acidic residues" evidence="1">
    <location>
        <begin position="35"/>
        <end position="44"/>
    </location>
</feature>
<sequence length="152" mass="16292">MSRPLPPPSAAPTPPPLGGGFRTRHRCFTRPAAEVMERDAERRTSVRKNLINTVSTKPDAPRSRYPPASREGGPVRALPGPGRFRFRQRPAIEEGRTLSRDHADGGRVSPASSAPDRSSTPLEPVPARPPPAATMVAGHAPFPRDEVGPLCG</sequence>
<reference evidence="2 3" key="1">
    <citation type="journal article" date="2010" name="J. Bacteriol.">
        <title>The genetic basis of laboratory adaptation in Caulobacter crescentus.</title>
        <authorList>
            <person name="Marks M.E."/>
            <person name="Castro-Rojas C.M."/>
            <person name="Teiling C."/>
            <person name="Du L."/>
            <person name="Kapatral V."/>
            <person name="Walunas T.L."/>
            <person name="Crosson S."/>
        </authorList>
    </citation>
    <scope>NUCLEOTIDE SEQUENCE [LARGE SCALE GENOMIC DNA]</scope>
    <source>
        <strain evidence="3">NA1000 / CB15N</strain>
    </source>
</reference>
<proteinExistence type="predicted"/>
<protein>
    <submittedName>
        <fullName evidence="2">Uncharacterized protein</fullName>
    </submittedName>
</protein>
<gene>
    <name evidence="2" type="ordered locus">CCNA_00097</name>
</gene>
<feature type="compositionally biased region" description="Basic and acidic residues" evidence="1">
    <location>
        <begin position="90"/>
        <end position="105"/>
    </location>
</feature>
<feature type="compositionally biased region" description="Basic and acidic residues" evidence="1">
    <location>
        <begin position="142"/>
        <end position="152"/>
    </location>
</feature>
<evidence type="ECO:0000313" key="3">
    <source>
        <dbReference type="Proteomes" id="UP000001364"/>
    </source>
</evidence>
<dbReference type="HOGENOM" id="CLU_1719049_0_0_5"/>
<feature type="compositionally biased region" description="Polar residues" evidence="1">
    <location>
        <begin position="110"/>
        <end position="120"/>
    </location>
</feature>
<evidence type="ECO:0000313" key="2">
    <source>
        <dbReference type="EMBL" id="ACL93564.1"/>
    </source>
</evidence>
<feature type="region of interest" description="Disordered" evidence="1">
    <location>
        <begin position="1"/>
        <end position="152"/>
    </location>
</feature>
<evidence type="ECO:0000256" key="1">
    <source>
        <dbReference type="SAM" id="MobiDB-lite"/>
    </source>
</evidence>